<gene>
    <name evidence="1" type="ORF">AT728_19095</name>
</gene>
<proteinExistence type="predicted"/>
<dbReference type="STRING" id="1765722.AT728_19095"/>
<name>A0A0W7X693_9ACTN</name>
<reference evidence="1 2" key="1">
    <citation type="submission" date="2015-12" db="EMBL/GenBank/DDBJ databases">
        <title>Draft genome sequence of Streptomyces silvensis ATCC 53525, a producer of novel hormone antagonists.</title>
        <authorList>
            <person name="Johnston C.W."/>
            <person name="Li Y."/>
            <person name="Magarvey N.A."/>
        </authorList>
    </citation>
    <scope>NUCLEOTIDE SEQUENCE [LARGE SCALE GENOMIC DNA]</scope>
    <source>
        <strain evidence="1 2">ATCC 53525</strain>
    </source>
</reference>
<sequence>MHTTAPVATYDNYGSLWGHSTTADAEADITEARGTGADIHEWTTIDRDGHPLRVVRIYDPTFLDTISVFTS</sequence>
<dbReference type="AlphaFoldDB" id="A0A0W7X693"/>
<keyword evidence="2" id="KW-1185">Reference proteome</keyword>
<accession>A0A0W7X693</accession>
<dbReference type="EMBL" id="LOCL01000030">
    <property type="protein sequence ID" value="KUF18454.1"/>
    <property type="molecule type" value="Genomic_DNA"/>
</dbReference>
<evidence type="ECO:0000313" key="2">
    <source>
        <dbReference type="Proteomes" id="UP000054804"/>
    </source>
</evidence>
<evidence type="ECO:0000313" key="1">
    <source>
        <dbReference type="EMBL" id="KUF18454.1"/>
    </source>
</evidence>
<protein>
    <submittedName>
        <fullName evidence="1">Uncharacterized protein</fullName>
    </submittedName>
</protein>
<dbReference type="RefSeq" id="WP_058847363.1">
    <property type="nucleotide sequence ID" value="NZ_LOCL01000030.1"/>
</dbReference>
<organism evidence="1 2">
    <name type="scientific">Streptomyces silvensis</name>
    <dbReference type="NCBI Taxonomy" id="1765722"/>
    <lineage>
        <taxon>Bacteria</taxon>
        <taxon>Bacillati</taxon>
        <taxon>Actinomycetota</taxon>
        <taxon>Actinomycetes</taxon>
        <taxon>Kitasatosporales</taxon>
        <taxon>Streptomycetaceae</taxon>
        <taxon>Streptomyces</taxon>
    </lineage>
</organism>
<comment type="caution">
    <text evidence="1">The sequence shown here is derived from an EMBL/GenBank/DDBJ whole genome shotgun (WGS) entry which is preliminary data.</text>
</comment>
<dbReference type="Proteomes" id="UP000054804">
    <property type="component" value="Unassembled WGS sequence"/>
</dbReference>